<dbReference type="AlphaFoldDB" id="A0A8H6IBC2"/>
<evidence type="ECO:0000313" key="2">
    <source>
        <dbReference type="Proteomes" id="UP000521943"/>
    </source>
</evidence>
<reference evidence="1 2" key="1">
    <citation type="submission" date="2020-07" db="EMBL/GenBank/DDBJ databases">
        <title>Comparative genomics of pyrophilous fungi reveals a link between fire events and developmental genes.</title>
        <authorList>
            <consortium name="DOE Joint Genome Institute"/>
            <person name="Steindorff A.S."/>
            <person name="Carver A."/>
            <person name="Calhoun S."/>
            <person name="Stillman K."/>
            <person name="Liu H."/>
            <person name="Lipzen A."/>
            <person name="Pangilinan J."/>
            <person name="Labutti K."/>
            <person name="Bruns T.D."/>
            <person name="Grigoriev I.V."/>
        </authorList>
    </citation>
    <scope>NUCLEOTIDE SEQUENCE [LARGE SCALE GENOMIC DNA]</scope>
    <source>
        <strain evidence="1 2">CBS 144469</strain>
    </source>
</reference>
<evidence type="ECO:0000313" key="1">
    <source>
        <dbReference type="EMBL" id="KAF6762385.1"/>
    </source>
</evidence>
<dbReference type="EMBL" id="JACGCI010000007">
    <property type="protein sequence ID" value="KAF6762385.1"/>
    <property type="molecule type" value="Genomic_DNA"/>
</dbReference>
<dbReference type="Gene3D" id="3.30.560.10">
    <property type="entry name" value="Glucose Oxidase, domain 3"/>
    <property type="match status" value="1"/>
</dbReference>
<gene>
    <name evidence="1" type="ORF">DFP72DRAFT_1144236</name>
</gene>
<dbReference type="Proteomes" id="UP000521943">
    <property type="component" value="Unassembled WGS sequence"/>
</dbReference>
<organism evidence="1 2">
    <name type="scientific">Ephemerocybe angulata</name>
    <dbReference type="NCBI Taxonomy" id="980116"/>
    <lineage>
        <taxon>Eukaryota</taxon>
        <taxon>Fungi</taxon>
        <taxon>Dikarya</taxon>
        <taxon>Basidiomycota</taxon>
        <taxon>Agaricomycotina</taxon>
        <taxon>Agaricomycetes</taxon>
        <taxon>Agaricomycetidae</taxon>
        <taxon>Agaricales</taxon>
        <taxon>Agaricineae</taxon>
        <taxon>Psathyrellaceae</taxon>
        <taxon>Ephemerocybe</taxon>
    </lineage>
</organism>
<protein>
    <submittedName>
        <fullName evidence="1">Uncharacterized protein</fullName>
    </submittedName>
</protein>
<name>A0A8H6IBC2_9AGAR</name>
<accession>A0A8H6IBC2</accession>
<keyword evidence="2" id="KW-1185">Reference proteome</keyword>
<sequence length="83" mass="9061">MFCPHLAHVSRVPTSLRRPLPTLPSSSAPIYLSTSFDKYTLGEAVKAAKRFTSALAWADYILAPHGDLANTNTNTDIDADESR</sequence>
<proteinExistence type="predicted"/>
<comment type="caution">
    <text evidence="1">The sequence shown here is derived from an EMBL/GenBank/DDBJ whole genome shotgun (WGS) entry which is preliminary data.</text>
</comment>